<dbReference type="RefSeq" id="WP_135470735.1">
    <property type="nucleotide sequence ID" value="NZ_BMKS01000008.1"/>
</dbReference>
<sequence>MPNVSLTPELEGFAEACVASGRYGNVSEVMRAALRLLQAQEEKRAAFVRMLEAAEREADETGWFEVEQVAEEMDAIIAEAEARRAREQAR</sequence>
<comment type="similarity">
    <text evidence="1">Belongs to the ParD antitoxin family.</text>
</comment>
<organism evidence="4 5">
    <name type="scientific">Caldovatus sediminis</name>
    <dbReference type="NCBI Taxonomy" id="2041189"/>
    <lineage>
        <taxon>Bacteria</taxon>
        <taxon>Pseudomonadati</taxon>
        <taxon>Pseudomonadota</taxon>
        <taxon>Alphaproteobacteria</taxon>
        <taxon>Acetobacterales</taxon>
        <taxon>Roseomonadaceae</taxon>
        <taxon>Caldovatus</taxon>
    </lineage>
</organism>
<accession>A0A8J3EBP9</accession>
<dbReference type="EMBL" id="BMKS01000008">
    <property type="protein sequence ID" value="GGG39518.1"/>
    <property type="molecule type" value="Genomic_DNA"/>
</dbReference>
<evidence type="ECO:0000313" key="4">
    <source>
        <dbReference type="EMBL" id="GGG39518.1"/>
    </source>
</evidence>
<dbReference type="InterPro" id="IPR010985">
    <property type="entry name" value="Ribbon_hlx_hlx"/>
</dbReference>
<keyword evidence="2" id="KW-1277">Toxin-antitoxin system</keyword>
<dbReference type="AlphaFoldDB" id="A0A8J3EBP9"/>
<evidence type="ECO:0000313" key="5">
    <source>
        <dbReference type="Proteomes" id="UP000597507"/>
    </source>
</evidence>
<evidence type="ECO:0008006" key="6">
    <source>
        <dbReference type="Google" id="ProtNLM"/>
    </source>
</evidence>
<name>A0A8J3EBP9_9PROT</name>
<dbReference type="Proteomes" id="UP000597507">
    <property type="component" value="Unassembled WGS sequence"/>
</dbReference>
<gene>
    <name evidence="4" type="ORF">GCM10010964_28860</name>
</gene>
<feature type="coiled-coil region" evidence="3">
    <location>
        <begin position="37"/>
        <end position="90"/>
    </location>
</feature>
<dbReference type="Gene3D" id="6.10.10.120">
    <property type="entry name" value="Antitoxin ParD1-like"/>
    <property type="match status" value="1"/>
</dbReference>
<dbReference type="PANTHER" id="PTHR36582">
    <property type="entry name" value="ANTITOXIN PARD"/>
    <property type="match status" value="1"/>
</dbReference>
<keyword evidence="5" id="KW-1185">Reference proteome</keyword>
<keyword evidence="3" id="KW-0175">Coiled coil</keyword>
<dbReference type="InterPro" id="IPR022789">
    <property type="entry name" value="ParD"/>
</dbReference>
<dbReference type="GO" id="GO:0006355">
    <property type="term" value="P:regulation of DNA-templated transcription"/>
    <property type="evidence" value="ECO:0007669"/>
    <property type="project" value="InterPro"/>
</dbReference>
<dbReference type="NCBIfam" id="TIGR02606">
    <property type="entry name" value="antidote_CC2985"/>
    <property type="match status" value="1"/>
</dbReference>
<evidence type="ECO:0000256" key="3">
    <source>
        <dbReference type="SAM" id="Coils"/>
    </source>
</evidence>
<dbReference type="InterPro" id="IPR038296">
    <property type="entry name" value="ParD_sf"/>
</dbReference>
<reference evidence="4 5" key="1">
    <citation type="journal article" date="2014" name="Int. J. Syst. Evol. Microbiol.">
        <title>Complete genome sequence of Corynebacterium casei LMG S-19264T (=DSM 44701T), isolated from a smear-ripened cheese.</title>
        <authorList>
            <consortium name="US DOE Joint Genome Institute (JGI-PGF)"/>
            <person name="Walter F."/>
            <person name="Albersmeier A."/>
            <person name="Kalinowski J."/>
            <person name="Ruckert C."/>
        </authorList>
    </citation>
    <scope>NUCLEOTIDE SEQUENCE [LARGE SCALE GENOMIC DNA]</scope>
    <source>
        <strain evidence="4 5">CGMCC 1.16330</strain>
    </source>
</reference>
<evidence type="ECO:0000256" key="1">
    <source>
        <dbReference type="ARBA" id="ARBA00008580"/>
    </source>
</evidence>
<dbReference type="PANTHER" id="PTHR36582:SF2">
    <property type="entry name" value="ANTITOXIN PARD"/>
    <property type="match status" value="1"/>
</dbReference>
<dbReference type="Pfam" id="PF03693">
    <property type="entry name" value="ParD_antitoxin"/>
    <property type="match status" value="1"/>
</dbReference>
<dbReference type="SUPFAM" id="SSF47598">
    <property type="entry name" value="Ribbon-helix-helix"/>
    <property type="match status" value="1"/>
</dbReference>
<evidence type="ECO:0000256" key="2">
    <source>
        <dbReference type="ARBA" id="ARBA00022649"/>
    </source>
</evidence>
<comment type="caution">
    <text evidence="4">The sequence shown here is derived from an EMBL/GenBank/DDBJ whole genome shotgun (WGS) entry which is preliminary data.</text>
</comment>
<proteinExistence type="inferred from homology"/>
<protein>
    <recommendedName>
        <fullName evidence="6">Type II toxin-antitoxin system ParD family antitoxin</fullName>
    </recommendedName>
</protein>